<sequence length="144" mass="16434">MLDRVVIIDGDILAYQIAAREEKATHWGDGFWTLHVEQGPAEVALEERVLNLQDAVEADKVIIALSDDDHNFRKDIYPNYKSNRKGKRKPMILPVLKEFLVETFDTFRRPTLEGDDVQGILATSKVIVKAKERIIASLDKDMKN</sequence>
<evidence type="ECO:0000313" key="2">
    <source>
        <dbReference type="EMBL" id="SKA78204.1"/>
    </source>
</evidence>
<dbReference type="GO" id="GO:0017108">
    <property type="term" value="F:5'-flap endonuclease activity"/>
    <property type="evidence" value="ECO:0007669"/>
    <property type="project" value="InterPro"/>
</dbReference>
<dbReference type="SUPFAM" id="SSF88723">
    <property type="entry name" value="PIN domain-like"/>
    <property type="match status" value="1"/>
</dbReference>
<keyword evidence="2" id="KW-0378">Hydrolase</keyword>
<dbReference type="InterPro" id="IPR029060">
    <property type="entry name" value="PIN-like_dom_sf"/>
</dbReference>
<dbReference type="STRING" id="1121449.SAMN02745704_01100"/>
<keyword evidence="2" id="KW-0540">Nuclease</keyword>
<dbReference type="PANTHER" id="PTHR42646:SF4">
    <property type="entry name" value="5'-3' EXONUCLEASE FAMILY PROTEIN"/>
    <property type="match status" value="1"/>
</dbReference>
<organism evidence="2 3">
    <name type="scientific">Paucidesulfovibrio gracilis DSM 16080</name>
    <dbReference type="NCBI Taxonomy" id="1121449"/>
    <lineage>
        <taxon>Bacteria</taxon>
        <taxon>Pseudomonadati</taxon>
        <taxon>Thermodesulfobacteriota</taxon>
        <taxon>Desulfovibrionia</taxon>
        <taxon>Desulfovibrionales</taxon>
        <taxon>Desulfovibrionaceae</taxon>
        <taxon>Paucidesulfovibrio</taxon>
    </lineage>
</organism>
<feature type="domain" description="5'-3' exonuclease alpha-helical arch N-terminal" evidence="1">
    <location>
        <begin position="5"/>
        <end position="142"/>
    </location>
</feature>
<dbReference type="EMBL" id="FUYC01000003">
    <property type="protein sequence ID" value="SKA78204.1"/>
    <property type="molecule type" value="Genomic_DNA"/>
</dbReference>
<keyword evidence="3" id="KW-1185">Reference proteome</keyword>
<dbReference type="OrthoDB" id="9806424at2"/>
<dbReference type="InterPro" id="IPR038969">
    <property type="entry name" value="FEN"/>
</dbReference>
<dbReference type="InterPro" id="IPR020046">
    <property type="entry name" value="5-3_exonucl_a-hlix_arch_N"/>
</dbReference>
<proteinExistence type="predicted"/>
<reference evidence="2 3" key="1">
    <citation type="submission" date="2017-02" db="EMBL/GenBank/DDBJ databases">
        <authorList>
            <person name="Peterson S.W."/>
        </authorList>
    </citation>
    <scope>NUCLEOTIDE SEQUENCE [LARGE SCALE GENOMIC DNA]</scope>
    <source>
        <strain evidence="2 3">DSM 16080</strain>
    </source>
</reference>
<dbReference type="Pfam" id="PF02739">
    <property type="entry name" value="5_3_exonuc_N"/>
    <property type="match status" value="1"/>
</dbReference>
<dbReference type="Gene3D" id="3.40.50.1010">
    <property type="entry name" value="5'-nuclease"/>
    <property type="match status" value="1"/>
</dbReference>
<dbReference type="GO" id="GO:0003677">
    <property type="term" value="F:DNA binding"/>
    <property type="evidence" value="ECO:0007669"/>
    <property type="project" value="InterPro"/>
</dbReference>
<keyword evidence="2" id="KW-0269">Exonuclease</keyword>
<dbReference type="RefSeq" id="WP_159447144.1">
    <property type="nucleotide sequence ID" value="NZ_FUYC01000003.1"/>
</dbReference>
<dbReference type="GO" id="GO:0004527">
    <property type="term" value="F:exonuclease activity"/>
    <property type="evidence" value="ECO:0007669"/>
    <property type="project" value="UniProtKB-KW"/>
</dbReference>
<protein>
    <submittedName>
        <fullName evidence="2">5'-3' exonuclease, N-terminal resolvase-like domain</fullName>
    </submittedName>
</protein>
<gene>
    <name evidence="2" type="ORF">SAMN02745704_01100</name>
</gene>
<dbReference type="GO" id="GO:0033567">
    <property type="term" value="P:DNA replication, Okazaki fragment processing"/>
    <property type="evidence" value="ECO:0007669"/>
    <property type="project" value="InterPro"/>
</dbReference>
<evidence type="ECO:0000313" key="3">
    <source>
        <dbReference type="Proteomes" id="UP000190027"/>
    </source>
</evidence>
<accession>A0A1T4WLK6</accession>
<evidence type="ECO:0000259" key="1">
    <source>
        <dbReference type="Pfam" id="PF02739"/>
    </source>
</evidence>
<dbReference type="AlphaFoldDB" id="A0A1T4WLK6"/>
<dbReference type="Proteomes" id="UP000190027">
    <property type="component" value="Unassembled WGS sequence"/>
</dbReference>
<name>A0A1T4WLK6_9BACT</name>
<dbReference type="PANTHER" id="PTHR42646">
    <property type="entry name" value="FLAP ENDONUCLEASE XNI"/>
    <property type="match status" value="1"/>
</dbReference>